<dbReference type="InterPro" id="IPR029526">
    <property type="entry name" value="PGBD"/>
</dbReference>
<protein>
    <recommendedName>
        <fullName evidence="1">PiggyBac transposable element-derived protein domain-containing protein</fullName>
    </recommendedName>
</protein>
<evidence type="ECO:0000313" key="2">
    <source>
        <dbReference type="EMBL" id="KAJ8312515.1"/>
    </source>
</evidence>
<dbReference type="PANTHER" id="PTHR46599">
    <property type="entry name" value="PIGGYBAC TRANSPOSABLE ELEMENT-DERIVED PROTEIN 4"/>
    <property type="match status" value="1"/>
</dbReference>
<comment type="caution">
    <text evidence="2">The sequence shown here is derived from an EMBL/GenBank/DDBJ whole genome shotgun (WGS) entry which is preliminary data.</text>
</comment>
<dbReference type="Pfam" id="PF13843">
    <property type="entry name" value="DDE_Tnp_1_7"/>
    <property type="match status" value="1"/>
</dbReference>
<name>A0ABQ9F563_TEGGR</name>
<evidence type="ECO:0000259" key="1">
    <source>
        <dbReference type="Pfam" id="PF13843"/>
    </source>
</evidence>
<feature type="domain" description="PiggyBac transposable element-derived protein" evidence="1">
    <location>
        <begin position="103"/>
        <end position="217"/>
    </location>
</feature>
<gene>
    <name evidence="2" type="ORF">KUTeg_009888</name>
</gene>
<dbReference type="Proteomes" id="UP001217089">
    <property type="component" value="Unassembled WGS sequence"/>
</dbReference>
<dbReference type="EMBL" id="JARBDR010000440">
    <property type="protein sequence ID" value="KAJ8312515.1"/>
    <property type="molecule type" value="Genomic_DNA"/>
</dbReference>
<keyword evidence="3" id="KW-1185">Reference proteome</keyword>
<accession>A0ABQ9F563</accession>
<organism evidence="2 3">
    <name type="scientific">Tegillarca granosa</name>
    <name type="common">Malaysian cockle</name>
    <name type="synonym">Anadara granosa</name>
    <dbReference type="NCBI Taxonomy" id="220873"/>
    <lineage>
        <taxon>Eukaryota</taxon>
        <taxon>Metazoa</taxon>
        <taxon>Spiralia</taxon>
        <taxon>Lophotrochozoa</taxon>
        <taxon>Mollusca</taxon>
        <taxon>Bivalvia</taxon>
        <taxon>Autobranchia</taxon>
        <taxon>Pteriomorphia</taxon>
        <taxon>Arcoida</taxon>
        <taxon>Arcoidea</taxon>
        <taxon>Arcidae</taxon>
        <taxon>Tegillarca</taxon>
    </lineage>
</organism>
<dbReference type="PANTHER" id="PTHR46599:SF3">
    <property type="entry name" value="PIGGYBAC TRANSPOSABLE ELEMENT-DERIVED PROTEIN 4"/>
    <property type="match status" value="1"/>
</dbReference>
<reference evidence="2 3" key="1">
    <citation type="submission" date="2022-12" db="EMBL/GenBank/DDBJ databases">
        <title>Chromosome-level genome of Tegillarca granosa.</title>
        <authorList>
            <person name="Kim J."/>
        </authorList>
    </citation>
    <scope>NUCLEOTIDE SEQUENCE [LARGE SCALE GENOMIC DNA]</scope>
    <source>
        <strain evidence="2">Teg-2019</strain>
        <tissue evidence="2">Adductor muscle</tissue>
    </source>
</reference>
<evidence type="ECO:0000313" key="3">
    <source>
        <dbReference type="Proteomes" id="UP001217089"/>
    </source>
</evidence>
<sequence>MKRNANEMDFAKSGMTLDLTSSAVNVIEKERSQGLSKRKRGTYQASFQQDLGATFAGKKSPMEIRLLENRQSLDALTVVNICVYHSASLISTEKGYTGVNIFVELLTDLHIRGILACGTVRSNRKHLPIDLLPAKLNLQKHQYIVAQKDCLTYSVWMDTKPVVTLSNFHDPSDFGVVNRPTAGGQVRVPKLLSDYKLYMKGVNLADQMIGYYLLNHRSKSGGDDCFLFHACLSYVIAKDSNFDHVMAEWSNFQDFIENLSEELIGNTRSKREQVVEVPNRASVHNIVKLFPKRKRCYECRLTSRQGQRSAVGINHNCSKTTKLVIGALASCNALNKGHKVYTDNYYTRPELCEELDLCILVKSLISTAILAPKPSGRGGRKSQPIDRLIGMHLPQHIPVKVGVKKVRAQRDCIACNPEASKRQLSDTLADKPRTCLLSDETSKFGEKK</sequence>
<proteinExistence type="predicted"/>